<dbReference type="EMBL" id="LMWP01000085">
    <property type="protein sequence ID" value="KUN13367.1"/>
    <property type="molecule type" value="Genomic_DNA"/>
</dbReference>
<dbReference type="AlphaFoldDB" id="A0A101PKV4"/>
<name>A0A101PKV4_STRCK</name>
<keyword evidence="2" id="KW-1185">Reference proteome</keyword>
<accession>A0A101PKV4</accession>
<reference evidence="1 2" key="1">
    <citation type="submission" date="2015-10" db="EMBL/GenBank/DDBJ databases">
        <title>Draft genome sequence of Streptomyces corchorusii DSM 40340, type strain for the species Streptomyces corchorusii.</title>
        <authorList>
            <person name="Ruckert C."/>
            <person name="Winkler A."/>
            <person name="Kalinowski J."/>
            <person name="Kampfer P."/>
            <person name="Glaeser S."/>
        </authorList>
    </citation>
    <scope>NUCLEOTIDE SEQUENCE [LARGE SCALE GENOMIC DNA]</scope>
    <source>
        <strain evidence="1 2">DSM 40340</strain>
    </source>
</reference>
<proteinExistence type="predicted"/>
<comment type="caution">
    <text evidence="1">The sequence shown here is derived from an EMBL/GenBank/DDBJ whole genome shotgun (WGS) entry which is preliminary data.</text>
</comment>
<dbReference type="Proteomes" id="UP000053398">
    <property type="component" value="Unassembled WGS sequence"/>
</dbReference>
<evidence type="ECO:0000313" key="1">
    <source>
        <dbReference type="EMBL" id="KUN13367.1"/>
    </source>
</evidence>
<evidence type="ECO:0000313" key="2">
    <source>
        <dbReference type="Proteomes" id="UP000053398"/>
    </source>
</evidence>
<organism evidence="1 2">
    <name type="scientific">Streptomyces corchorusii</name>
    <name type="common">Streptomyces chibaensis</name>
    <dbReference type="NCBI Taxonomy" id="1903"/>
    <lineage>
        <taxon>Bacteria</taxon>
        <taxon>Bacillati</taxon>
        <taxon>Actinomycetota</taxon>
        <taxon>Actinomycetes</taxon>
        <taxon>Kitasatosporales</taxon>
        <taxon>Streptomycetaceae</taxon>
        <taxon>Streptomyces</taxon>
    </lineage>
</organism>
<sequence>MTAPGGPAATNRRADSPCRFAMPSHRAESPCRFTALPGAFPCTERCAAELTAGAVQDRFGLAIGLMIDGLPVAPRGA</sequence>
<gene>
    <name evidence="1" type="ORF">AQJ11_44780</name>
</gene>
<protein>
    <submittedName>
        <fullName evidence="1">Uncharacterized protein</fullName>
    </submittedName>
</protein>